<evidence type="ECO:0000313" key="11">
    <source>
        <dbReference type="Proteomes" id="UP000231056"/>
    </source>
</evidence>
<keyword evidence="3 7" id="KW-0812">Transmembrane</keyword>
<evidence type="ECO:0000256" key="2">
    <source>
        <dbReference type="ARBA" id="ARBA00022475"/>
    </source>
</evidence>
<dbReference type="InterPro" id="IPR003838">
    <property type="entry name" value="ABC3_permease_C"/>
</dbReference>
<comment type="subcellular location">
    <subcellularLocation>
        <location evidence="1">Cell membrane</location>
        <topology evidence="1">Multi-pass membrane protein</topology>
    </subcellularLocation>
</comment>
<dbReference type="Pfam" id="PF12704">
    <property type="entry name" value="MacB_PCD"/>
    <property type="match status" value="1"/>
</dbReference>
<dbReference type="PANTHER" id="PTHR30572:SF4">
    <property type="entry name" value="ABC TRANSPORTER PERMEASE YTRF"/>
    <property type="match status" value="1"/>
</dbReference>
<protein>
    <recommendedName>
        <fullName evidence="12">Multidrug ABC transporter substrate-binding protein</fullName>
    </recommendedName>
</protein>
<dbReference type="GO" id="GO:0005886">
    <property type="term" value="C:plasma membrane"/>
    <property type="evidence" value="ECO:0007669"/>
    <property type="project" value="UniProtKB-SubCell"/>
</dbReference>
<organism evidence="10 11">
    <name type="scientific">Candidatus Roizmanbacteria bacterium CG11_big_fil_rev_8_21_14_0_20_36_8</name>
    <dbReference type="NCBI Taxonomy" id="1974856"/>
    <lineage>
        <taxon>Bacteria</taxon>
        <taxon>Candidatus Roizmaniibacteriota</taxon>
    </lineage>
</organism>
<evidence type="ECO:0000256" key="1">
    <source>
        <dbReference type="ARBA" id="ARBA00004651"/>
    </source>
</evidence>
<dbReference type="InterPro" id="IPR050250">
    <property type="entry name" value="Macrolide_Exporter_MacB"/>
</dbReference>
<dbReference type="InterPro" id="IPR025857">
    <property type="entry name" value="MacB_PCD"/>
</dbReference>
<evidence type="ECO:0000256" key="7">
    <source>
        <dbReference type="SAM" id="Phobius"/>
    </source>
</evidence>
<evidence type="ECO:0000259" key="8">
    <source>
        <dbReference type="Pfam" id="PF02687"/>
    </source>
</evidence>
<evidence type="ECO:0000313" key="10">
    <source>
        <dbReference type="EMBL" id="PIQ73763.1"/>
    </source>
</evidence>
<reference evidence="10 11" key="1">
    <citation type="submission" date="2017-09" db="EMBL/GenBank/DDBJ databases">
        <title>Depth-based differentiation of microbial function through sediment-hosted aquifers and enrichment of novel symbionts in the deep terrestrial subsurface.</title>
        <authorList>
            <person name="Probst A.J."/>
            <person name="Ladd B."/>
            <person name="Jarett J.K."/>
            <person name="Geller-Mcgrath D.E."/>
            <person name="Sieber C.M."/>
            <person name="Emerson J.B."/>
            <person name="Anantharaman K."/>
            <person name="Thomas B.C."/>
            <person name="Malmstrom R."/>
            <person name="Stieglmeier M."/>
            <person name="Klingl A."/>
            <person name="Woyke T."/>
            <person name="Ryan C.M."/>
            <person name="Banfield J.F."/>
        </authorList>
    </citation>
    <scope>NUCLEOTIDE SEQUENCE [LARGE SCALE GENOMIC DNA]</scope>
    <source>
        <strain evidence="10">CG11_big_fil_rev_8_21_14_0_20_36_8</strain>
    </source>
</reference>
<keyword evidence="4 7" id="KW-1133">Transmembrane helix</keyword>
<dbReference type="Proteomes" id="UP000231056">
    <property type="component" value="Unassembled WGS sequence"/>
</dbReference>
<evidence type="ECO:0000256" key="3">
    <source>
        <dbReference type="ARBA" id="ARBA00022692"/>
    </source>
</evidence>
<dbReference type="Pfam" id="PF02687">
    <property type="entry name" value="FtsX"/>
    <property type="match status" value="1"/>
</dbReference>
<comment type="similarity">
    <text evidence="6">Belongs to the ABC-4 integral membrane protein family.</text>
</comment>
<evidence type="ECO:0000256" key="5">
    <source>
        <dbReference type="ARBA" id="ARBA00023136"/>
    </source>
</evidence>
<keyword evidence="2" id="KW-1003">Cell membrane</keyword>
<proteinExistence type="inferred from homology"/>
<keyword evidence="5 7" id="KW-0472">Membrane</keyword>
<accession>A0A2M6IV42</accession>
<feature type="transmembrane region" description="Helical" evidence="7">
    <location>
        <begin position="21"/>
        <end position="41"/>
    </location>
</feature>
<dbReference type="AlphaFoldDB" id="A0A2M6IV42"/>
<sequence>MYLKLINLSIGSLSNNRVRALLTMLGIVIGAATIILVIAMGEGAKNDIDEQFSNMSVTTILINAPSNADGEKSKLDIDDSISISNLENISAAVPQLTGKIAVSSNGEFASFDIIGSTEDVFAMMNTDLVTGRVFTSKDDEDRAKVAVLGSNVVEEFFGDPMADVVGKEIILGKKKFEIIGSLVYKGGAFGPTTIDESVFVPYSAAYRYVLGTKGKFNINAMASDVDILDRAMEDIAVVLRESHKIKIGGIDDFRIRDMGSNVQAAKDSARTMSLLLGSVGFVVLLVGGIGIMNIMYVTVSERTREIGLRKAIGAKDRYIELQFLFEAILLSIAGYFIGAILATIIYFVLQELQISVYLVWWSYLLSFLFVMVTGVFFGFAPAKKAAAMNPIDALRHE</sequence>
<evidence type="ECO:0000256" key="6">
    <source>
        <dbReference type="ARBA" id="ARBA00038076"/>
    </source>
</evidence>
<dbReference type="EMBL" id="PCVM01000015">
    <property type="protein sequence ID" value="PIQ73763.1"/>
    <property type="molecule type" value="Genomic_DNA"/>
</dbReference>
<evidence type="ECO:0000256" key="4">
    <source>
        <dbReference type="ARBA" id="ARBA00022989"/>
    </source>
</evidence>
<evidence type="ECO:0008006" key="12">
    <source>
        <dbReference type="Google" id="ProtNLM"/>
    </source>
</evidence>
<dbReference type="GO" id="GO:0022857">
    <property type="term" value="F:transmembrane transporter activity"/>
    <property type="evidence" value="ECO:0007669"/>
    <property type="project" value="TreeGrafter"/>
</dbReference>
<comment type="caution">
    <text evidence="10">The sequence shown here is derived from an EMBL/GenBank/DDBJ whole genome shotgun (WGS) entry which is preliminary data.</text>
</comment>
<gene>
    <name evidence="10" type="ORF">COV58_00725</name>
</gene>
<feature type="domain" description="MacB-like periplasmic core" evidence="9">
    <location>
        <begin position="21"/>
        <end position="235"/>
    </location>
</feature>
<feature type="domain" description="ABC3 transporter permease C-terminal" evidence="8">
    <location>
        <begin position="278"/>
        <end position="390"/>
    </location>
</feature>
<dbReference type="PANTHER" id="PTHR30572">
    <property type="entry name" value="MEMBRANE COMPONENT OF TRANSPORTER-RELATED"/>
    <property type="match status" value="1"/>
</dbReference>
<name>A0A2M6IV42_9BACT</name>
<feature type="transmembrane region" description="Helical" evidence="7">
    <location>
        <begin position="274"/>
        <end position="299"/>
    </location>
</feature>
<feature type="transmembrane region" description="Helical" evidence="7">
    <location>
        <begin position="323"/>
        <end position="348"/>
    </location>
</feature>
<evidence type="ECO:0000259" key="9">
    <source>
        <dbReference type="Pfam" id="PF12704"/>
    </source>
</evidence>
<feature type="transmembrane region" description="Helical" evidence="7">
    <location>
        <begin position="360"/>
        <end position="380"/>
    </location>
</feature>